<dbReference type="GO" id="GO:0018996">
    <property type="term" value="P:molting cycle, collagen and cuticulin-based cuticle"/>
    <property type="evidence" value="ECO:0007669"/>
    <property type="project" value="TreeGrafter"/>
</dbReference>
<feature type="transmembrane region" description="Helical" evidence="7">
    <location>
        <begin position="347"/>
        <end position="369"/>
    </location>
</feature>
<evidence type="ECO:0000256" key="3">
    <source>
        <dbReference type="ARBA" id="ARBA00022692"/>
    </source>
</evidence>
<comment type="subcellular location">
    <subcellularLocation>
        <location evidence="1">Membrane</location>
        <topology evidence="1">Multi-pass membrane protein</topology>
    </subcellularLocation>
</comment>
<dbReference type="WBParaSite" id="L893_g4185.t1">
    <property type="protein sequence ID" value="L893_g4185.t1"/>
    <property type="gene ID" value="L893_g4185"/>
</dbReference>
<reference evidence="10" key="1">
    <citation type="submission" date="2016-11" db="UniProtKB">
        <authorList>
            <consortium name="WormBaseParasite"/>
        </authorList>
    </citation>
    <scope>IDENTIFICATION</scope>
</reference>
<dbReference type="GO" id="GO:0006897">
    <property type="term" value="P:endocytosis"/>
    <property type="evidence" value="ECO:0007669"/>
    <property type="project" value="TreeGrafter"/>
</dbReference>
<dbReference type="PANTHER" id="PTHR10796:SF103">
    <property type="entry name" value="SSD DOMAIN-CONTAINING PROTEIN"/>
    <property type="match status" value="1"/>
</dbReference>
<keyword evidence="5 7" id="KW-0472">Membrane</keyword>
<keyword evidence="6" id="KW-0325">Glycoprotein</keyword>
<dbReference type="AlphaFoldDB" id="A0A1I8AC02"/>
<dbReference type="InterPro" id="IPR000731">
    <property type="entry name" value="SSD"/>
</dbReference>
<organism evidence="9 10">
    <name type="scientific">Steinernema glaseri</name>
    <dbReference type="NCBI Taxonomy" id="37863"/>
    <lineage>
        <taxon>Eukaryota</taxon>
        <taxon>Metazoa</taxon>
        <taxon>Ecdysozoa</taxon>
        <taxon>Nematoda</taxon>
        <taxon>Chromadorea</taxon>
        <taxon>Rhabditida</taxon>
        <taxon>Tylenchina</taxon>
        <taxon>Panagrolaimomorpha</taxon>
        <taxon>Strongyloidoidea</taxon>
        <taxon>Steinernematidae</taxon>
        <taxon>Steinernema</taxon>
    </lineage>
</organism>
<feature type="transmembrane region" description="Helical" evidence="7">
    <location>
        <begin position="301"/>
        <end position="326"/>
    </location>
</feature>
<evidence type="ECO:0000313" key="9">
    <source>
        <dbReference type="Proteomes" id="UP000095287"/>
    </source>
</evidence>
<dbReference type="Proteomes" id="UP000095287">
    <property type="component" value="Unplaced"/>
</dbReference>
<evidence type="ECO:0000256" key="5">
    <source>
        <dbReference type="ARBA" id="ARBA00023136"/>
    </source>
</evidence>
<dbReference type="PROSITE" id="PS50156">
    <property type="entry name" value="SSD"/>
    <property type="match status" value="1"/>
</dbReference>
<keyword evidence="4 7" id="KW-1133">Transmembrane helix</keyword>
<evidence type="ECO:0000313" key="10">
    <source>
        <dbReference type="WBParaSite" id="L893_g4185.t1"/>
    </source>
</evidence>
<sequence>MLSYRIKTHKILSFNRDKLLQVSTTSALTFRACSFYVAISRHTQLSYPYRSGNAPSRNIHKRSNETAGEVLRRIVPVIITAISSYGIQFFHSQDDIWDIYSPLNALSRREEKALEKFEYASSANHYRIQILVDRKDGGSLMNRQDLLDIGSLHKLITDNVTASDGMKTYWYREMCGVYCNESNSIIVGFLQAVVESGGESANLMLTYPNAQALQNQIFVGYSIGNLHYWAKNKELVDGFKLLVLHYMVDLRLPMGRALSADFELKLRNLFGRATQESATLNYALLSRSRELEEQREITIVALPYLGVTGLVLTGFMLITLVNIPFYTSQHVEVRPYQMTSYNEYDQAIFGVISPGMALWTSGAMLWWFGYPFSNILTVVPFLVITIGIDDAFLILAGWRHSS</sequence>
<evidence type="ECO:0000256" key="1">
    <source>
        <dbReference type="ARBA" id="ARBA00004141"/>
    </source>
</evidence>
<dbReference type="InterPro" id="IPR051697">
    <property type="entry name" value="Patched_domain-protein"/>
</dbReference>
<feature type="domain" description="SSD" evidence="8">
    <location>
        <begin position="309"/>
        <end position="402"/>
    </location>
</feature>
<dbReference type="InterPro" id="IPR003392">
    <property type="entry name" value="PTHD_SSD"/>
</dbReference>
<accession>A0A1I8AC02</accession>
<dbReference type="SUPFAM" id="SSF82866">
    <property type="entry name" value="Multidrug efflux transporter AcrB transmembrane domain"/>
    <property type="match status" value="1"/>
</dbReference>
<evidence type="ECO:0000259" key="8">
    <source>
        <dbReference type="PROSITE" id="PS50156"/>
    </source>
</evidence>
<keyword evidence="3 7" id="KW-0812">Transmembrane</keyword>
<evidence type="ECO:0000256" key="7">
    <source>
        <dbReference type="SAM" id="Phobius"/>
    </source>
</evidence>
<feature type="transmembrane region" description="Helical" evidence="7">
    <location>
        <begin position="375"/>
        <end position="398"/>
    </location>
</feature>
<evidence type="ECO:0000256" key="6">
    <source>
        <dbReference type="ARBA" id="ARBA00023180"/>
    </source>
</evidence>
<comment type="similarity">
    <text evidence="2">Belongs to the patched family.</text>
</comment>
<proteinExistence type="inferred from homology"/>
<dbReference type="GO" id="GO:0030659">
    <property type="term" value="C:cytoplasmic vesicle membrane"/>
    <property type="evidence" value="ECO:0007669"/>
    <property type="project" value="TreeGrafter"/>
</dbReference>
<dbReference type="GO" id="GO:0005886">
    <property type="term" value="C:plasma membrane"/>
    <property type="evidence" value="ECO:0007669"/>
    <property type="project" value="TreeGrafter"/>
</dbReference>
<evidence type="ECO:0000256" key="2">
    <source>
        <dbReference type="ARBA" id="ARBA00005585"/>
    </source>
</evidence>
<protein>
    <submittedName>
        <fullName evidence="10">SSD domain-containing protein</fullName>
    </submittedName>
</protein>
<evidence type="ECO:0000256" key="4">
    <source>
        <dbReference type="ARBA" id="ARBA00022989"/>
    </source>
</evidence>
<keyword evidence="9" id="KW-1185">Reference proteome</keyword>
<name>A0A1I8AC02_9BILA</name>
<dbReference type="PANTHER" id="PTHR10796">
    <property type="entry name" value="PATCHED-RELATED"/>
    <property type="match status" value="1"/>
</dbReference>
<dbReference type="Pfam" id="PF02460">
    <property type="entry name" value="Patched"/>
    <property type="match status" value="1"/>
</dbReference>